<dbReference type="Pfam" id="PF00593">
    <property type="entry name" value="TonB_dep_Rec_b-barrel"/>
    <property type="match status" value="1"/>
</dbReference>
<keyword evidence="6 8" id="KW-0472">Membrane</keyword>
<evidence type="ECO:0000256" key="9">
    <source>
        <dbReference type="RuleBase" id="RU003357"/>
    </source>
</evidence>
<gene>
    <name evidence="12" type="ORF">SAMN05192579_1146</name>
</gene>
<dbReference type="InterPro" id="IPR036942">
    <property type="entry name" value="Beta-barrel_TonB_sf"/>
</dbReference>
<evidence type="ECO:0000313" key="12">
    <source>
        <dbReference type="EMBL" id="SFL08612.1"/>
    </source>
</evidence>
<evidence type="ECO:0000256" key="4">
    <source>
        <dbReference type="ARBA" id="ARBA00022692"/>
    </source>
</evidence>
<keyword evidence="3 8" id="KW-1134">Transmembrane beta strand</keyword>
<keyword evidence="7 8" id="KW-0998">Cell outer membrane</keyword>
<feature type="domain" description="TonB-dependent receptor-like beta-barrel" evidence="10">
    <location>
        <begin position="308"/>
        <end position="724"/>
    </location>
</feature>
<evidence type="ECO:0000256" key="8">
    <source>
        <dbReference type="PROSITE-ProRule" id="PRU01360"/>
    </source>
</evidence>
<dbReference type="Proteomes" id="UP000198725">
    <property type="component" value="Unassembled WGS sequence"/>
</dbReference>
<evidence type="ECO:0000256" key="3">
    <source>
        <dbReference type="ARBA" id="ARBA00022452"/>
    </source>
</evidence>
<dbReference type="EMBL" id="FOSR01000014">
    <property type="protein sequence ID" value="SFL08612.1"/>
    <property type="molecule type" value="Genomic_DNA"/>
</dbReference>
<organism evidence="12 13">
    <name type="scientific">Rhodanobacter glycinis</name>
    <dbReference type="NCBI Taxonomy" id="582702"/>
    <lineage>
        <taxon>Bacteria</taxon>
        <taxon>Pseudomonadati</taxon>
        <taxon>Pseudomonadota</taxon>
        <taxon>Gammaproteobacteria</taxon>
        <taxon>Lysobacterales</taxon>
        <taxon>Rhodanobacteraceae</taxon>
        <taxon>Rhodanobacter</taxon>
    </lineage>
</organism>
<dbReference type="GO" id="GO:0044718">
    <property type="term" value="P:siderophore transmembrane transport"/>
    <property type="evidence" value="ECO:0007669"/>
    <property type="project" value="TreeGrafter"/>
</dbReference>
<keyword evidence="2 8" id="KW-0813">Transport</keyword>
<protein>
    <submittedName>
        <fullName evidence="12">Iron complex outermembrane recepter protein</fullName>
    </submittedName>
</protein>
<dbReference type="PROSITE" id="PS52016">
    <property type="entry name" value="TONB_DEPENDENT_REC_3"/>
    <property type="match status" value="1"/>
</dbReference>
<dbReference type="GO" id="GO:0009279">
    <property type="term" value="C:cell outer membrane"/>
    <property type="evidence" value="ECO:0007669"/>
    <property type="project" value="UniProtKB-SubCell"/>
</dbReference>
<dbReference type="Pfam" id="PF07715">
    <property type="entry name" value="Plug"/>
    <property type="match status" value="1"/>
</dbReference>
<dbReference type="CDD" id="cd01347">
    <property type="entry name" value="ligand_gated_channel"/>
    <property type="match status" value="1"/>
</dbReference>
<evidence type="ECO:0000256" key="5">
    <source>
        <dbReference type="ARBA" id="ARBA00023077"/>
    </source>
</evidence>
<dbReference type="InterPro" id="IPR000531">
    <property type="entry name" value="Beta-barrel_TonB"/>
</dbReference>
<proteinExistence type="inferred from homology"/>
<keyword evidence="4 8" id="KW-0812">Transmembrane</keyword>
<dbReference type="InterPro" id="IPR039426">
    <property type="entry name" value="TonB-dep_rcpt-like"/>
</dbReference>
<keyword evidence="5 9" id="KW-0798">TonB box</keyword>
<comment type="similarity">
    <text evidence="8 9">Belongs to the TonB-dependent receptor family.</text>
</comment>
<reference evidence="13" key="1">
    <citation type="submission" date="2016-10" db="EMBL/GenBank/DDBJ databases">
        <authorList>
            <person name="Varghese N."/>
            <person name="Submissions S."/>
        </authorList>
    </citation>
    <scope>NUCLEOTIDE SEQUENCE [LARGE SCALE GENOMIC DNA]</scope>
    <source>
        <strain evidence="13">MO64</strain>
    </source>
</reference>
<keyword evidence="13" id="KW-1185">Reference proteome</keyword>
<evidence type="ECO:0000256" key="7">
    <source>
        <dbReference type="ARBA" id="ARBA00023237"/>
    </source>
</evidence>
<dbReference type="Gene3D" id="2.40.170.20">
    <property type="entry name" value="TonB-dependent receptor, beta-barrel domain"/>
    <property type="match status" value="1"/>
</dbReference>
<sequence length="763" mass="81419">MDGGAQAMDGGAQVMDAGATGHRRDGEVGGAQARHRGAPAWPRWRGLARAMVLATCGVGGMAPVAAAAQVNRSSPTHEAAKPAKPRLLPIVVVTATHIPELAFDVPASITAVQIGSPTSSAPGINASEYLREVPGVLARDRQNYAQDEQISIRGFGSRATFGVVGVRLYADGIPATMPDGQGQVSNFDFGGAERIEVLRGPFSALYGNSSGGVIQIFTADGSNPPEVLGSLGGGSFGQWHADAGARGTYGGFGYNLDLAGFRTEGYREHSGAKRINGNVKLDFKVGDGGKLTVLLNTVSVPLALDPQGLTWAQYQANPRQASPSALLYNTRKSVHQWQGGALYSQKLDAHQRVQALVYYGQRGVQQFLSVPVAAQKNPLNSGGVVDLHTLYKGTDLRWIWQGELAGRPLDFAAGVAYDDENQHRTGRENFAGDTLGVVGALRRNEQDDVYDIDEYAQGTWKFAERWSLTLGARHSVVRFSSGDSYITGKNPDDSGRVAYGSTSPVAGLLFDASDAWHLYASFGKGFETPTFSEIGYRPNGENGLNFGLRPARSRNGEIGSKWSFADGGLLDIALFEAMTRDEIAVLSSLGGRTTYHNVGRARRRGAELGLRLPLGDAWKWNLAYTRLDAHFLDTFSDCNTPATCTIPAGTRIPGVPRNLLHASLRWGGDSGWHAGMSVDAASAVTANDAGTLAAPGYAVAGMDVGYVWNSAHYTIAPYARVDNLFNRDYIGSVIVDQRNGGSFEPAPGRTFWVGVNVKLRAAR</sequence>
<dbReference type="GO" id="GO:0015344">
    <property type="term" value="F:siderophore uptake transmembrane transporter activity"/>
    <property type="evidence" value="ECO:0007669"/>
    <property type="project" value="TreeGrafter"/>
</dbReference>
<dbReference type="InterPro" id="IPR012910">
    <property type="entry name" value="Plug_dom"/>
</dbReference>
<name>A0A1I4ESB8_9GAMM</name>
<evidence type="ECO:0000256" key="2">
    <source>
        <dbReference type="ARBA" id="ARBA00022448"/>
    </source>
</evidence>
<evidence type="ECO:0000259" key="10">
    <source>
        <dbReference type="Pfam" id="PF00593"/>
    </source>
</evidence>
<evidence type="ECO:0000256" key="1">
    <source>
        <dbReference type="ARBA" id="ARBA00004571"/>
    </source>
</evidence>
<evidence type="ECO:0000256" key="6">
    <source>
        <dbReference type="ARBA" id="ARBA00023136"/>
    </source>
</evidence>
<evidence type="ECO:0000313" key="13">
    <source>
        <dbReference type="Proteomes" id="UP000198725"/>
    </source>
</evidence>
<dbReference type="AlphaFoldDB" id="A0A1I4ESB8"/>
<comment type="subcellular location">
    <subcellularLocation>
        <location evidence="1 8">Cell outer membrane</location>
        <topology evidence="1 8">Multi-pass membrane protein</topology>
    </subcellularLocation>
</comment>
<dbReference type="Gene3D" id="2.170.130.10">
    <property type="entry name" value="TonB-dependent receptor, plug domain"/>
    <property type="match status" value="1"/>
</dbReference>
<dbReference type="InterPro" id="IPR037066">
    <property type="entry name" value="Plug_dom_sf"/>
</dbReference>
<dbReference type="PANTHER" id="PTHR30069:SF28">
    <property type="entry name" value="TONB-DEPENDENT RECEPTOR YNCD-RELATED"/>
    <property type="match status" value="1"/>
</dbReference>
<dbReference type="PANTHER" id="PTHR30069">
    <property type="entry name" value="TONB-DEPENDENT OUTER MEMBRANE RECEPTOR"/>
    <property type="match status" value="1"/>
</dbReference>
<evidence type="ECO:0000259" key="11">
    <source>
        <dbReference type="Pfam" id="PF07715"/>
    </source>
</evidence>
<accession>A0A1I4ESB8</accession>
<dbReference type="SUPFAM" id="SSF56935">
    <property type="entry name" value="Porins"/>
    <property type="match status" value="1"/>
</dbReference>
<feature type="domain" description="TonB-dependent receptor plug" evidence="11">
    <location>
        <begin position="104"/>
        <end position="213"/>
    </location>
</feature>